<dbReference type="PANTHER" id="PTHR32322">
    <property type="entry name" value="INNER MEMBRANE TRANSPORTER"/>
    <property type="match status" value="1"/>
</dbReference>
<protein>
    <submittedName>
        <fullName evidence="8">DMT family transporter</fullName>
    </submittedName>
</protein>
<accession>A0A4Y9STN5</accession>
<feature type="transmembrane region" description="Helical" evidence="6">
    <location>
        <begin position="40"/>
        <end position="61"/>
    </location>
</feature>
<feature type="transmembrane region" description="Helical" evidence="6">
    <location>
        <begin position="157"/>
        <end position="181"/>
    </location>
</feature>
<keyword evidence="3 6" id="KW-0812">Transmembrane</keyword>
<evidence type="ECO:0000256" key="2">
    <source>
        <dbReference type="ARBA" id="ARBA00007362"/>
    </source>
</evidence>
<dbReference type="InterPro" id="IPR037185">
    <property type="entry name" value="EmrE-like"/>
</dbReference>
<dbReference type="Proteomes" id="UP000298438">
    <property type="component" value="Unassembled WGS sequence"/>
</dbReference>
<keyword evidence="9" id="KW-1185">Reference proteome</keyword>
<proteinExistence type="inferred from homology"/>
<dbReference type="InterPro" id="IPR000620">
    <property type="entry name" value="EamA_dom"/>
</dbReference>
<organism evidence="8 9">
    <name type="scientific">Zemynaea arenosa</name>
    <dbReference type="NCBI Taxonomy" id="2561931"/>
    <lineage>
        <taxon>Bacteria</taxon>
        <taxon>Pseudomonadati</taxon>
        <taxon>Pseudomonadota</taxon>
        <taxon>Betaproteobacteria</taxon>
        <taxon>Burkholderiales</taxon>
        <taxon>Oxalobacteraceae</taxon>
        <taxon>Telluria group</taxon>
        <taxon>Zemynaea</taxon>
    </lineage>
</organism>
<dbReference type="RefSeq" id="WP_135205551.1">
    <property type="nucleotide sequence ID" value="NZ_SPVF01000029.1"/>
</dbReference>
<feature type="non-terminal residue" evidence="8">
    <location>
        <position position="1"/>
    </location>
</feature>
<dbReference type="InterPro" id="IPR050638">
    <property type="entry name" value="AA-Vitamin_Transporters"/>
</dbReference>
<feature type="transmembrane region" description="Helical" evidence="6">
    <location>
        <begin position="68"/>
        <end position="85"/>
    </location>
</feature>
<evidence type="ECO:0000256" key="6">
    <source>
        <dbReference type="SAM" id="Phobius"/>
    </source>
</evidence>
<dbReference type="Gene3D" id="1.10.3730.20">
    <property type="match status" value="2"/>
</dbReference>
<feature type="transmembrane region" description="Helical" evidence="6">
    <location>
        <begin position="12"/>
        <end position="34"/>
    </location>
</feature>
<name>A0A4Y9STN5_9BURK</name>
<evidence type="ECO:0000256" key="4">
    <source>
        <dbReference type="ARBA" id="ARBA00022989"/>
    </source>
</evidence>
<feature type="transmembrane region" description="Helical" evidence="6">
    <location>
        <begin position="97"/>
        <end position="116"/>
    </location>
</feature>
<comment type="caution">
    <text evidence="8">The sequence shown here is derived from an EMBL/GenBank/DDBJ whole genome shotgun (WGS) entry which is preliminary data.</text>
</comment>
<keyword evidence="4 6" id="KW-1133">Transmembrane helix</keyword>
<evidence type="ECO:0000313" key="8">
    <source>
        <dbReference type="EMBL" id="TFW28847.1"/>
    </source>
</evidence>
<dbReference type="AlphaFoldDB" id="A0A4Y9STN5"/>
<keyword evidence="5 6" id="KW-0472">Membrane</keyword>
<gene>
    <name evidence="8" type="ORF">E4L96_01910</name>
</gene>
<dbReference type="GO" id="GO:0016020">
    <property type="term" value="C:membrane"/>
    <property type="evidence" value="ECO:0007669"/>
    <property type="project" value="UniProtKB-SubCell"/>
</dbReference>
<evidence type="ECO:0000256" key="5">
    <source>
        <dbReference type="ARBA" id="ARBA00023136"/>
    </source>
</evidence>
<feature type="transmembrane region" description="Helical" evidence="6">
    <location>
        <begin position="123"/>
        <end position="145"/>
    </location>
</feature>
<comment type="subcellular location">
    <subcellularLocation>
        <location evidence="1">Membrane</location>
        <topology evidence="1">Multi-pass membrane protein</topology>
    </subcellularLocation>
</comment>
<reference evidence="8 9" key="1">
    <citation type="submission" date="2019-03" db="EMBL/GenBank/DDBJ databases">
        <title>Draft Genome Sequence of Massilia arenosa sp. nov., a Novel Massilia Species Isolated from a Sandy-loam Maize Soil.</title>
        <authorList>
            <person name="Raths R."/>
            <person name="Peta V."/>
            <person name="Bucking H."/>
        </authorList>
    </citation>
    <scope>NUCLEOTIDE SEQUENCE [LARGE SCALE GENOMIC DNA]</scope>
    <source>
        <strain evidence="8 9">MC02</strain>
    </source>
</reference>
<comment type="similarity">
    <text evidence="2">Belongs to the EamA transporter family.</text>
</comment>
<evidence type="ECO:0000313" key="9">
    <source>
        <dbReference type="Proteomes" id="UP000298438"/>
    </source>
</evidence>
<dbReference type="PANTHER" id="PTHR32322:SF2">
    <property type="entry name" value="EAMA DOMAIN-CONTAINING PROTEIN"/>
    <property type="match status" value="1"/>
</dbReference>
<dbReference type="OrthoDB" id="9810556at2"/>
<sequence length="243" mass="25106">VPAARPVLRRHWRGVALVGLTNSALPALCFGYAAQHIPSGSSALFTAATPLFAALVAWAWLAERPTAQRCAGLALGFCGVGWLVWDKIGSGSADAPLAAAACLLGAALYGFTANFTRRHLSTVPAAAMTAGSQTWAALMLLPPALLNAPSQLPSTRAWLALAALALLCTALAYILFFNLIARIGAARTTAVTFLIPAFGVLWGVLFLHETVSATMLGGCAVILAGTALMQFTPAAPRAVPATR</sequence>
<feature type="domain" description="EamA" evidence="7">
    <location>
        <begin position="9"/>
        <end position="84"/>
    </location>
</feature>
<feature type="domain" description="EamA" evidence="7">
    <location>
        <begin position="99"/>
        <end position="229"/>
    </location>
</feature>
<evidence type="ECO:0000259" key="7">
    <source>
        <dbReference type="Pfam" id="PF00892"/>
    </source>
</evidence>
<dbReference type="EMBL" id="SPVF01000029">
    <property type="protein sequence ID" value="TFW28847.1"/>
    <property type="molecule type" value="Genomic_DNA"/>
</dbReference>
<dbReference type="Pfam" id="PF00892">
    <property type="entry name" value="EamA"/>
    <property type="match status" value="2"/>
</dbReference>
<dbReference type="SUPFAM" id="SSF103481">
    <property type="entry name" value="Multidrug resistance efflux transporter EmrE"/>
    <property type="match status" value="2"/>
</dbReference>
<feature type="transmembrane region" description="Helical" evidence="6">
    <location>
        <begin position="188"/>
        <end position="207"/>
    </location>
</feature>
<evidence type="ECO:0000256" key="1">
    <source>
        <dbReference type="ARBA" id="ARBA00004141"/>
    </source>
</evidence>
<feature type="transmembrane region" description="Helical" evidence="6">
    <location>
        <begin position="213"/>
        <end position="235"/>
    </location>
</feature>
<evidence type="ECO:0000256" key="3">
    <source>
        <dbReference type="ARBA" id="ARBA00022692"/>
    </source>
</evidence>